<comment type="caution">
    <text evidence="5">The sequence shown here is derived from an EMBL/GenBank/DDBJ whole genome shotgun (WGS) entry which is preliminary data.</text>
</comment>
<evidence type="ECO:0000313" key="5">
    <source>
        <dbReference type="EMBL" id="ETA74341.1"/>
    </source>
</evidence>
<dbReference type="Pfam" id="PF00588">
    <property type="entry name" value="SpoU_methylase"/>
    <property type="match status" value="1"/>
</dbReference>
<dbReference type="PANTHER" id="PTHR43191:SF2">
    <property type="entry name" value="RRNA METHYLTRANSFERASE 3, MITOCHONDRIAL"/>
    <property type="match status" value="1"/>
</dbReference>
<dbReference type="AlphaFoldDB" id="V7HZ94"/>
<dbReference type="SUPFAM" id="SSF75217">
    <property type="entry name" value="alpha/beta knot"/>
    <property type="match status" value="1"/>
</dbReference>
<keyword evidence="6" id="KW-1185">Reference proteome</keyword>
<dbReference type="Gene3D" id="3.40.1280.10">
    <property type="match status" value="1"/>
</dbReference>
<protein>
    <submittedName>
        <fullName evidence="5">23S rRNA methyltransferase</fullName>
    </submittedName>
</protein>
<dbReference type="InterPro" id="IPR053888">
    <property type="entry name" value="MRM3-like_sub_bind"/>
</dbReference>
<reference evidence="5 6" key="1">
    <citation type="journal article" date="2014" name="Genome Announc.">
        <title>The Genome of the Predominant Equine Lactobacillus Species, Lactobacillus equi, Is Reflective of Its Lifestyle Adaptations to an Herbivorous Host.</title>
        <authorList>
            <person name="O'Donnell M.M."/>
            <person name="Harris H.M."/>
            <person name="O'Toole P.W."/>
            <person name="Ross R.P."/>
        </authorList>
    </citation>
    <scope>NUCLEOTIDE SEQUENCE [LARGE SCALE GENOMIC DNA]</scope>
    <source>
        <strain evidence="5 6">DPC 6820</strain>
    </source>
</reference>
<dbReference type="InterPro" id="IPR001537">
    <property type="entry name" value="SpoU_MeTrfase"/>
</dbReference>
<dbReference type="Gene3D" id="3.30.1330.30">
    <property type="match status" value="1"/>
</dbReference>
<evidence type="ECO:0000256" key="3">
    <source>
        <dbReference type="ARBA" id="ARBA00022679"/>
    </source>
</evidence>
<evidence type="ECO:0000259" key="4">
    <source>
        <dbReference type="SMART" id="SM00967"/>
    </source>
</evidence>
<organism evidence="5 6">
    <name type="scientific">Ligilactobacillus equi DPC 6820</name>
    <dbReference type="NCBI Taxonomy" id="1392007"/>
    <lineage>
        <taxon>Bacteria</taxon>
        <taxon>Bacillati</taxon>
        <taxon>Bacillota</taxon>
        <taxon>Bacilli</taxon>
        <taxon>Lactobacillales</taxon>
        <taxon>Lactobacillaceae</taxon>
        <taxon>Ligilactobacillus</taxon>
    </lineage>
</organism>
<proteinExistence type="inferred from homology"/>
<accession>V7HZ94</accession>
<gene>
    <name evidence="5" type="ORF">LEQ_1937</name>
</gene>
<dbReference type="InterPro" id="IPR029064">
    <property type="entry name" value="Ribosomal_eL30-like_sf"/>
</dbReference>
<evidence type="ECO:0000256" key="1">
    <source>
        <dbReference type="ARBA" id="ARBA00007228"/>
    </source>
</evidence>
<dbReference type="GO" id="GO:0032259">
    <property type="term" value="P:methylation"/>
    <property type="evidence" value="ECO:0007669"/>
    <property type="project" value="UniProtKB-KW"/>
</dbReference>
<dbReference type="PATRIC" id="fig|1392007.3.peg.860"/>
<sequence>MFISMEVITATSNARVKAWKKLAKKKERQKQGQYLLDGWHLVKEALLANQKIATILVVADFKHASELAAFDFKGEMIQISDNVAKALSETPSPQGIFALVEIPVAADVELADISGAWLFLDGVQDPGNIGTMVRTADAAGFSGVVFGEGSADLYQPKVVRSMQGSQFHLQLHVGNLSEWIAAFQAQKFPVFGTELNEAARNFREVGQHQDFALIMGNEGNGMRADHLAQTSLNLYIPLAGNAESLNVAVAAGVLMFQLKA</sequence>
<dbReference type="GO" id="GO:0005737">
    <property type="term" value="C:cytoplasm"/>
    <property type="evidence" value="ECO:0007669"/>
    <property type="project" value="UniProtKB-ARBA"/>
</dbReference>
<dbReference type="InterPro" id="IPR029028">
    <property type="entry name" value="Alpha/beta_knot_MTases"/>
</dbReference>
<dbReference type="GO" id="GO:0008173">
    <property type="term" value="F:RNA methyltransferase activity"/>
    <property type="evidence" value="ECO:0007669"/>
    <property type="project" value="InterPro"/>
</dbReference>
<dbReference type="GO" id="GO:0006396">
    <property type="term" value="P:RNA processing"/>
    <property type="evidence" value="ECO:0007669"/>
    <property type="project" value="InterPro"/>
</dbReference>
<dbReference type="PANTHER" id="PTHR43191">
    <property type="entry name" value="RRNA METHYLTRANSFERASE 3"/>
    <property type="match status" value="1"/>
</dbReference>
<evidence type="ECO:0000313" key="6">
    <source>
        <dbReference type="Proteomes" id="UP000018559"/>
    </source>
</evidence>
<dbReference type="SUPFAM" id="SSF55315">
    <property type="entry name" value="L30e-like"/>
    <property type="match status" value="1"/>
</dbReference>
<dbReference type="EMBL" id="AWWH01000096">
    <property type="protein sequence ID" value="ETA74341.1"/>
    <property type="molecule type" value="Genomic_DNA"/>
</dbReference>
<evidence type="ECO:0000256" key="2">
    <source>
        <dbReference type="ARBA" id="ARBA00022603"/>
    </source>
</evidence>
<dbReference type="Proteomes" id="UP000018559">
    <property type="component" value="Unassembled WGS sequence"/>
</dbReference>
<dbReference type="CDD" id="cd18095">
    <property type="entry name" value="SpoU-like_rRNA-MTase"/>
    <property type="match status" value="1"/>
</dbReference>
<name>V7HZ94_9LACO</name>
<feature type="domain" description="RNA 2-O ribose methyltransferase substrate binding" evidence="4">
    <location>
        <begin position="35"/>
        <end position="106"/>
    </location>
</feature>
<keyword evidence="3 5" id="KW-0808">Transferase</keyword>
<dbReference type="Pfam" id="PF22435">
    <property type="entry name" value="MRM3-like_sub_bind"/>
    <property type="match status" value="1"/>
</dbReference>
<dbReference type="InterPro" id="IPR013123">
    <property type="entry name" value="SpoU_subst-bd"/>
</dbReference>
<comment type="similarity">
    <text evidence="1">Belongs to the class IV-like SAM-binding methyltransferase superfamily. RNA methyltransferase TrmH family.</text>
</comment>
<dbReference type="GO" id="GO:0003723">
    <property type="term" value="F:RNA binding"/>
    <property type="evidence" value="ECO:0007669"/>
    <property type="project" value="InterPro"/>
</dbReference>
<dbReference type="InterPro" id="IPR029026">
    <property type="entry name" value="tRNA_m1G_MTases_N"/>
</dbReference>
<dbReference type="InterPro" id="IPR051259">
    <property type="entry name" value="rRNA_Methyltransferase"/>
</dbReference>
<dbReference type="SMART" id="SM00967">
    <property type="entry name" value="SpoU_sub_bind"/>
    <property type="match status" value="1"/>
</dbReference>
<keyword evidence="2 5" id="KW-0489">Methyltransferase</keyword>